<feature type="region of interest" description="Disordered" evidence="1">
    <location>
        <begin position="17"/>
        <end position="52"/>
    </location>
</feature>
<evidence type="ECO:0000256" key="1">
    <source>
        <dbReference type="SAM" id="MobiDB-lite"/>
    </source>
</evidence>
<keyword evidence="3" id="KW-1185">Reference proteome</keyword>
<organism evidence="2 3">
    <name type="scientific">Leishmania tarentolae</name>
    <name type="common">Sauroleishmania tarentolae</name>
    <dbReference type="NCBI Taxonomy" id="5689"/>
    <lineage>
        <taxon>Eukaryota</taxon>
        <taxon>Discoba</taxon>
        <taxon>Euglenozoa</taxon>
        <taxon>Kinetoplastea</taxon>
        <taxon>Metakinetoplastina</taxon>
        <taxon>Trypanosomatida</taxon>
        <taxon>Trypanosomatidae</taxon>
        <taxon>Leishmaniinae</taxon>
        <taxon>Leishmania</taxon>
        <taxon>lizard Leishmania</taxon>
    </lineage>
</organism>
<feature type="compositionally biased region" description="Low complexity" evidence="1">
    <location>
        <begin position="291"/>
        <end position="302"/>
    </location>
</feature>
<sequence length="843" mass="97191">MRRCPARIHNFYEDDDPESVIAHTQKRQRFGPPSRLFGAPLGTTHAGSDAPPHGLVVGSVERNAFDQQAEGREPSRSTSSSCSSASIERVIYCDGTPFQADLDSPPDHISFISDTSVSLRHLEQSVEEAVREVRRLDMLMGKAVWHALTRQPSARETKLHRRSTATSAQKVSSGIRHSASTSADLHHGASGYSESTALVHEKPFLPPDRHPTTPALQGVPDHFTRNLYDSLFAAHRAGLLEKKRVWMQRRLPHNTIETPAITDICSSSPASTRRTALQRVSKLTSSATVVPHSGSSAVASGGSHLGTPTTHPVDGEEACMQPSVSLIILRVAKDRAIATVFLRRLRLDVYKRRVLRENVDLRYNYYVQRRLLRRWNHAAAMQRRRRLSLLTSIIFHWQCFVQKRKALYDVLSSWRRSLQQRSRAFTACQQAQRQRCFQHWLRAFTWHRERRALYETANQFAASRQRSHHGENLLEAHDGGAEVLALLQGRPHVSGTGTVVVTAVGPRLLLRRLFLAWRQRTEWRLMAHLAAWHYTQQMRAKVVRRACSCARRVALQHHRRQPEHARHRTAPAAQSVNTGSSAVEEQSRAPLRVCIVAVAQRGLLKYKISAARCIANAAQLRRCFDRWRIRVQARLADRFHLQCVYAHVVCRWLQALATHRAIRQRKQLVLHRWAAATEHRQAATVAWKLYVYQLVRYALRLWRSRLTVRLGHQAQLLQGCFEQWRDRVFLRRSARARQRRQLHGLLRQWYCRAHARIQVRTNLYVADTISETARVLGCFRQWRFRATERHRVRLAWDVLVQLRRERLSRHCFDVWRRRTLAPQLPSEKHLENDRSSFAISLLV</sequence>
<evidence type="ECO:0008006" key="4">
    <source>
        <dbReference type="Google" id="ProtNLM"/>
    </source>
</evidence>
<feature type="region of interest" description="Disordered" evidence="1">
    <location>
        <begin position="291"/>
        <end position="314"/>
    </location>
</feature>
<protein>
    <recommendedName>
        <fullName evidence="4">Sfi1 spindle body domain-containing protein</fullName>
    </recommendedName>
</protein>
<feature type="compositionally biased region" description="Polar residues" evidence="1">
    <location>
        <begin position="572"/>
        <end position="582"/>
    </location>
</feature>
<feature type="region of interest" description="Disordered" evidence="1">
    <location>
        <begin position="558"/>
        <end position="582"/>
    </location>
</feature>
<evidence type="ECO:0000313" key="2">
    <source>
        <dbReference type="EMBL" id="GET92894.1"/>
    </source>
</evidence>
<accession>A0A640KV65</accession>
<feature type="region of interest" description="Disordered" evidence="1">
    <location>
        <begin position="151"/>
        <end position="189"/>
    </location>
</feature>
<dbReference type="Proteomes" id="UP000419144">
    <property type="component" value="Unassembled WGS sequence"/>
</dbReference>
<comment type="caution">
    <text evidence="2">The sequence shown here is derived from an EMBL/GenBank/DDBJ whole genome shotgun (WGS) entry which is preliminary data.</text>
</comment>
<dbReference type="AlphaFoldDB" id="A0A640KV65"/>
<evidence type="ECO:0000313" key="3">
    <source>
        <dbReference type="Proteomes" id="UP000419144"/>
    </source>
</evidence>
<reference evidence="2" key="1">
    <citation type="submission" date="2019-11" db="EMBL/GenBank/DDBJ databases">
        <title>Leishmania tarentolae CDS.</title>
        <authorList>
            <person name="Goto Y."/>
            <person name="Yamagishi J."/>
        </authorList>
    </citation>
    <scope>NUCLEOTIDE SEQUENCE [LARGE SCALE GENOMIC DNA]</scope>
    <source>
        <strain evidence="2">Parrot Tar II</strain>
    </source>
</reference>
<gene>
    <name evidence="2" type="ORF">LtaPh_3537800</name>
</gene>
<proteinExistence type="predicted"/>
<feature type="compositionally biased region" description="Basic residues" evidence="1">
    <location>
        <begin position="558"/>
        <end position="569"/>
    </location>
</feature>
<name>A0A640KV65_LEITA</name>
<dbReference type="OrthoDB" id="249020at2759"/>
<dbReference type="VEuPathDB" id="TriTrypDB:LtaPh_3537800"/>
<dbReference type="EMBL" id="BLBS01000056">
    <property type="protein sequence ID" value="GET92894.1"/>
    <property type="molecule type" value="Genomic_DNA"/>
</dbReference>